<reference evidence="2 3" key="1">
    <citation type="journal article" date="2014" name="Agronomy (Basel)">
        <title>A Draft Genome Sequence for Ensete ventricosum, the Drought-Tolerant Tree Against Hunger.</title>
        <authorList>
            <person name="Harrison J."/>
            <person name="Moore K.A."/>
            <person name="Paszkiewicz K."/>
            <person name="Jones T."/>
            <person name="Grant M."/>
            <person name="Ambacheew D."/>
            <person name="Muzemil S."/>
            <person name="Studholme D.J."/>
        </authorList>
    </citation>
    <scope>NUCLEOTIDE SEQUENCE [LARGE SCALE GENOMIC DNA]</scope>
</reference>
<gene>
    <name evidence="2" type="ORF">B296_00038148</name>
</gene>
<accession>A0A426ZXE0</accession>
<feature type="region of interest" description="Disordered" evidence="1">
    <location>
        <begin position="103"/>
        <end position="129"/>
    </location>
</feature>
<evidence type="ECO:0000256" key="1">
    <source>
        <dbReference type="SAM" id="MobiDB-lite"/>
    </source>
</evidence>
<evidence type="ECO:0000313" key="2">
    <source>
        <dbReference type="EMBL" id="RRT68628.1"/>
    </source>
</evidence>
<name>A0A426ZXE0_ENSVE</name>
<dbReference type="AlphaFoldDB" id="A0A426ZXE0"/>
<feature type="region of interest" description="Disordered" evidence="1">
    <location>
        <begin position="21"/>
        <end position="85"/>
    </location>
</feature>
<feature type="compositionally biased region" description="Basic residues" evidence="1">
    <location>
        <begin position="59"/>
        <end position="69"/>
    </location>
</feature>
<dbReference type="Proteomes" id="UP000287651">
    <property type="component" value="Unassembled WGS sequence"/>
</dbReference>
<dbReference type="EMBL" id="AMZH03004634">
    <property type="protein sequence ID" value="RRT68628.1"/>
    <property type="molecule type" value="Genomic_DNA"/>
</dbReference>
<dbReference type="InterPro" id="IPR044526">
    <property type="entry name" value="NAKR1-3"/>
</dbReference>
<comment type="caution">
    <text evidence="2">The sequence shown here is derived from an EMBL/GenBank/DDBJ whole genome shotgun (WGS) entry which is preliminary data.</text>
</comment>
<evidence type="ECO:0000313" key="3">
    <source>
        <dbReference type="Proteomes" id="UP000287651"/>
    </source>
</evidence>
<sequence length="129" mass="14080">MKGVNFSCVSPASAAICTSIDRRSMVRGSTGRAADRHTTHPRDPRRANSALGSMSRATRERRCRNQRSRKSLDKPSDLVTPPGSSRYLLNDDDFFDVFPSLGTAPPLLSVDRQPAAPKPPPSTTSQEQV</sequence>
<dbReference type="PANTHER" id="PTHR46119">
    <property type="entry name" value="OS08G0405700 PROTEIN"/>
    <property type="match status" value="1"/>
</dbReference>
<feature type="compositionally biased region" description="Basic and acidic residues" evidence="1">
    <location>
        <begin position="33"/>
        <end position="46"/>
    </location>
</feature>
<protein>
    <submittedName>
        <fullName evidence="2">Uncharacterized protein</fullName>
    </submittedName>
</protein>
<organism evidence="2 3">
    <name type="scientific">Ensete ventricosum</name>
    <name type="common">Abyssinian banana</name>
    <name type="synonym">Musa ensete</name>
    <dbReference type="NCBI Taxonomy" id="4639"/>
    <lineage>
        <taxon>Eukaryota</taxon>
        <taxon>Viridiplantae</taxon>
        <taxon>Streptophyta</taxon>
        <taxon>Embryophyta</taxon>
        <taxon>Tracheophyta</taxon>
        <taxon>Spermatophyta</taxon>
        <taxon>Magnoliopsida</taxon>
        <taxon>Liliopsida</taxon>
        <taxon>Zingiberales</taxon>
        <taxon>Musaceae</taxon>
        <taxon>Ensete</taxon>
    </lineage>
</organism>
<proteinExistence type="predicted"/>
<dbReference type="PANTHER" id="PTHR46119:SF15">
    <property type="entry name" value="PROTEIN SODIUM POTASSIUM ROOT DEFECTIVE 2"/>
    <property type="match status" value="1"/>
</dbReference>